<accession>E9GJ44</accession>
<keyword evidence="2" id="KW-0732">Signal</keyword>
<dbReference type="Gene3D" id="3.80.10.10">
    <property type="entry name" value="Ribonuclease Inhibitor"/>
    <property type="match status" value="3"/>
</dbReference>
<dbReference type="PANTHER" id="PTHR24364:SF18">
    <property type="entry name" value="LP06937P"/>
    <property type="match status" value="1"/>
</dbReference>
<dbReference type="InterPro" id="IPR052286">
    <property type="entry name" value="Wnt_signaling_inhibitor"/>
</dbReference>
<evidence type="ECO:0000256" key="2">
    <source>
        <dbReference type="ARBA" id="ARBA00022729"/>
    </source>
</evidence>
<reference evidence="4 5" key="1">
    <citation type="journal article" date="2011" name="Science">
        <title>The ecoresponsive genome of Daphnia pulex.</title>
        <authorList>
            <person name="Colbourne J.K."/>
            <person name="Pfrender M.E."/>
            <person name="Gilbert D."/>
            <person name="Thomas W.K."/>
            <person name="Tucker A."/>
            <person name="Oakley T.H."/>
            <person name="Tokishita S."/>
            <person name="Aerts A."/>
            <person name="Arnold G.J."/>
            <person name="Basu M.K."/>
            <person name="Bauer D.J."/>
            <person name="Caceres C.E."/>
            <person name="Carmel L."/>
            <person name="Casola C."/>
            <person name="Choi J.H."/>
            <person name="Detter J.C."/>
            <person name="Dong Q."/>
            <person name="Dusheyko S."/>
            <person name="Eads B.D."/>
            <person name="Frohlich T."/>
            <person name="Geiler-Samerotte K.A."/>
            <person name="Gerlach D."/>
            <person name="Hatcher P."/>
            <person name="Jogdeo S."/>
            <person name="Krijgsveld J."/>
            <person name="Kriventseva E.V."/>
            <person name="Kultz D."/>
            <person name="Laforsch C."/>
            <person name="Lindquist E."/>
            <person name="Lopez J."/>
            <person name="Manak J.R."/>
            <person name="Muller J."/>
            <person name="Pangilinan J."/>
            <person name="Patwardhan R.P."/>
            <person name="Pitluck S."/>
            <person name="Pritham E.J."/>
            <person name="Rechtsteiner A."/>
            <person name="Rho M."/>
            <person name="Rogozin I.B."/>
            <person name="Sakarya O."/>
            <person name="Salamov A."/>
            <person name="Schaack S."/>
            <person name="Shapiro H."/>
            <person name="Shiga Y."/>
            <person name="Skalitzky C."/>
            <person name="Smith Z."/>
            <person name="Souvorov A."/>
            <person name="Sung W."/>
            <person name="Tang Z."/>
            <person name="Tsuchiya D."/>
            <person name="Tu H."/>
            <person name="Vos H."/>
            <person name="Wang M."/>
            <person name="Wolf Y.I."/>
            <person name="Yamagata H."/>
            <person name="Yamada T."/>
            <person name="Ye Y."/>
            <person name="Shaw J.R."/>
            <person name="Andrews J."/>
            <person name="Crease T.J."/>
            <person name="Tang H."/>
            <person name="Lucas S.M."/>
            <person name="Robertson H.M."/>
            <person name="Bork P."/>
            <person name="Koonin E.V."/>
            <person name="Zdobnov E.M."/>
            <person name="Grigoriev I.V."/>
            <person name="Lynch M."/>
            <person name="Boore J.L."/>
        </authorList>
    </citation>
    <scope>NUCLEOTIDE SEQUENCE [LARGE SCALE GENOMIC DNA]</scope>
</reference>
<dbReference type="InParanoid" id="E9GJ44"/>
<dbReference type="InterPro" id="IPR032675">
    <property type="entry name" value="LRR_dom_sf"/>
</dbReference>
<dbReference type="SUPFAM" id="SSF52058">
    <property type="entry name" value="L domain-like"/>
    <property type="match status" value="1"/>
</dbReference>
<keyword evidence="1" id="KW-0433">Leucine-rich repeat</keyword>
<dbReference type="PANTHER" id="PTHR24364">
    <property type="entry name" value="LP06937P"/>
    <property type="match status" value="1"/>
</dbReference>
<organism evidence="4 5">
    <name type="scientific">Daphnia pulex</name>
    <name type="common">Water flea</name>
    <dbReference type="NCBI Taxonomy" id="6669"/>
    <lineage>
        <taxon>Eukaryota</taxon>
        <taxon>Metazoa</taxon>
        <taxon>Ecdysozoa</taxon>
        <taxon>Arthropoda</taxon>
        <taxon>Crustacea</taxon>
        <taxon>Branchiopoda</taxon>
        <taxon>Diplostraca</taxon>
        <taxon>Cladocera</taxon>
        <taxon>Anomopoda</taxon>
        <taxon>Daphniidae</taxon>
        <taxon>Daphnia</taxon>
    </lineage>
</organism>
<protein>
    <recommendedName>
        <fullName evidence="6">LRRCT domain-containing protein</fullName>
    </recommendedName>
</protein>
<dbReference type="STRING" id="6669.E9GJ44"/>
<dbReference type="OrthoDB" id="1600340at2759"/>
<keyword evidence="5" id="KW-1185">Reference proteome</keyword>
<evidence type="ECO:0000256" key="3">
    <source>
        <dbReference type="ARBA" id="ARBA00022737"/>
    </source>
</evidence>
<evidence type="ECO:0000313" key="4">
    <source>
        <dbReference type="EMBL" id="EFX80550.1"/>
    </source>
</evidence>
<dbReference type="KEGG" id="dpx:DAPPUDRAFT_243569"/>
<dbReference type="Proteomes" id="UP000000305">
    <property type="component" value="Unassembled WGS sequence"/>
</dbReference>
<name>E9GJ44_DAPPU</name>
<evidence type="ECO:0008006" key="6">
    <source>
        <dbReference type="Google" id="ProtNLM"/>
    </source>
</evidence>
<dbReference type="EMBL" id="GL732547">
    <property type="protein sequence ID" value="EFX80550.1"/>
    <property type="molecule type" value="Genomic_DNA"/>
</dbReference>
<keyword evidence="3" id="KW-0677">Repeat</keyword>
<proteinExistence type="predicted"/>
<dbReference type="AlphaFoldDB" id="E9GJ44"/>
<gene>
    <name evidence="4" type="ORF">DAPPUDRAFT_243569</name>
</gene>
<sequence length="523" mass="58172">MNGNQFSDVDAEKLLNQFSYGSKETLRSFSLRENRLTRLPNIDKFPALAHLRLDNNNFTNDNFSLAQLNGTRLQTLTLSSCNLKNLKPHALEVDGDHFQLKLLDLDNNNLTKFKYSVFKSILRKMADRYWEDPGLAFALTNASVEWSLVRPAIVDDKAVLPCPEDYSPCYCGDYPSFGLYVVCELVTIEAIVSVFNRTTDSDIFWLQLRPLPDLERRGVTLPADLLSGKRARAIDLYCPSVVTGNLYSLTIDPDALTSSEDLIEYFYILGCDLGQQADFSFLNGFNKLMNLYMYGSTNIQAFQNLPVLPSMGTLSINQCTGLDSIEFPAQSLPKLQQVYMTDNQIDDQTAGRILTSIVSSSSVDTVVVLSLAYNLLTQIPAQILSFTKLNDLSLSGNIIPFVSSISLALPATRMERLAMANVSLNVIEPGALRANIVLADLTRNNLTQFESAVFQTMLQGMIRLNGSLSIDSNPFECDCSLAWLIRDNRNLLPVVHGAQCSNSTRFEQLDPGGFSECVVPLLH</sequence>
<evidence type="ECO:0000313" key="5">
    <source>
        <dbReference type="Proteomes" id="UP000000305"/>
    </source>
</evidence>
<dbReference type="PhylomeDB" id="E9GJ44"/>
<evidence type="ECO:0000256" key="1">
    <source>
        <dbReference type="ARBA" id="ARBA00022614"/>
    </source>
</evidence>
<dbReference type="GO" id="GO:0016020">
    <property type="term" value="C:membrane"/>
    <property type="evidence" value="ECO:0000318"/>
    <property type="project" value="GO_Central"/>
</dbReference>
<dbReference type="HOGENOM" id="CLU_521006_0_0_1"/>